<reference evidence="1" key="2">
    <citation type="journal article" date="2023" name="BMC Genomics">
        <title>Pest status, molecular evolution, and epigenetic factors derived from the genome assembly of Frankliniella fusca, a thysanopteran phytovirus vector.</title>
        <authorList>
            <person name="Catto M.A."/>
            <person name="Labadie P.E."/>
            <person name="Jacobson A.L."/>
            <person name="Kennedy G.G."/>
            <person name="Srinivasan R."/>
            <person name="Hunt B.G."/>
        </authorList>
    </citation>
    <scope>NUCLEOTIDE SEQUENCE</scope>
    <source>
        <strain evidence="1">PL_HMW_Pooled</strain>
    </source>
</reference>
<keyword evidence="2" id="KW-1185">Reference proteome</keyword>
<accession>A0AAE1LLH1</accession>
<comment type="caution">
    <text evidence="1">The sequence shown here is derived from an EMBL/GenBank/DDBJ whole genome shotgun (WGS) entry which is preliminary data.</text>
</comment>
<gene>
    <name evidence="1" type="ORF">KUF71_012754</name>
</gene>
<name>A0AAE1LLH1_9NEOP</name>
<protein>
    <submittedName>
        <fullName evidence="1">Sterol 14-alpha demethylase</fullName>
    </submittedName>
</protein>
<dbReference type="Proteomes" id="UP001219518">
    <property type="component" value="Unassembled WGS sequence"/>
</dbReference>
<proteinExistence type="predicted"/>
<evidence type="ECO:0000313" key="2">
    <source>
        <dbReference type="Proteomes" id="UP001219518"/>
    </source>
</evidence>
<reference evidence="1" key="1">
    <citation type="submission" date="2021-07" db="EMBL/GenBank/DDBJ databases">
        <authorList>
            <person name="Catto M.A."/>
            <person name="Jacobson A."/>
            <person name="Kennedy G."/>
            <person name="Labadie P."/>
            <person name="Hunt B.G."/>
            <person name="Srinivasan R."/>
        </authorList>
    </citation>
    <scope>NUCLEOTIDE SEQUENCE</scope>
    <source>
        <strain evidence="1">PL_HMW_Pooled</strain>
        <tissue evidence="1">Head</tissue>
    </source>
</reference>
<dbReference type="EMBL" id="JAHWGI010001195">
    <property type="protein sequence ID" value="KAK3924621.1"/>
    <property type="molecule type" value="Genomic_DNA"/>
</dbReference>
<dbReference type="AlphaFoldDB" id="A0AAE1LLH1"/>
<organism evidence="1 2">
    <name type="scientific">Frankliniella fusca</name>
    <dbReference type="NCBI Taxonomy" id="407009"/>
    <lineage>
        <taxon>Eukaryota</taxon>
        <taxon>Metazoa</taxon>
        <taxon>Ecdysozoa</taxon>
        <taxon>Arthropoda</taxon>
        <taxon>Hexapoda</taxon>
        <taxon>Insecta</taxon>
        <taxon>Pterygota</taxon>
        <taxon>Neoptera</taxon>
        <taxon>Paraneoptera</taxon>
        <taxon>Thysanoptera</taxon>
        <taxon>Terebrantia</taxon>
        <taxon>Thripoidea</taxon>
        <taxon>Thripidae</taxon>
        <taxon>Frankliniella</taxon>
    </lineage>
</organism>
<sequence>MTLYKGKKAGALRQYMTKKPHKLGMVYDFLPYLGSDTFNGIDCSDAEKSLGLSGQITTSLCKSIKLPRLSMVCFDN</sequence>
<evidence type="ECO:0000313" key="1">
    <source>
        <dbReference type="EMBL" id="KAK3924621.1"/>
    </source>
</evidence>